<name>A0ABY6D5I9_9RHOB</name>
<gene>
    <name evidence="1" type="ORF">N7U68_00710</name>
</gene>
<keyword evidence="1" id="KW-0614">Plasmid</keyword>
<proteinExistence type="predicted"/>
<dbReference type="RefSeq" id="WP_165198430.1">
    <property type="nucleotide sequence ID" value="NZ_CP106737.1"/>
</dbReference>
<accession>A0ABY6D5I9</accession>
<evidence type="ECO:0000313" key="1">
    <source>
        <dbReference type="EMBL" id="UXX81415.1"/>
    </source>
</evidence>
<geneLocation type="plasmid" evidence="1 2">
    <name>unnamed2</name>
</geneLocation>
<dbReference type="Proteomes" id="UP001064087">
    <property type="component" value="Plasmid unnamed2"/>
</dbReference>
<dbReference type="Gene3D" id="3.40.50.2000">
    <property type="entry name" value="Glycogen Phosphorylase B"/>
    <property type="match status" value="1"/>
</dbReference>
<organism evidence="1 2">
    <name type="scientific">Roseovarius pelagicus</name>
    <dbReference type="NCBI Taxonomy" id="2980108"/>
    <lineage>
        <taxon>Bacteria</taxon>
        <taxon>Pseudomonadati</taxon>
        <taxon>Pseudomonadota</taxon>
        <taxon>Alphaproteobacteria</taxon>
        <taxon>Rhodobacterales</taxon>
        <taxon>Roseobacteraceae</taxon>
        <taxon>Roseovarius</taxon>
    </lineage>
</organism>
<reference evidence="1" key="1">
    <citation type="submission" date="2022-10" db="EMBL/GenBank/DDBJ databases">
        <title>Roseovarius pelagicus sp. nov., isolated from Arctic seawater.</title>
        <authorList>
            <person name="Hong Y.W."/>
            <person name="Hwang C.Y."/>
        </authorList>
    </citation>
    <scope>NUCLEOTIDE SEQUENCE</scope>
    <source>
        <strain evidence="1">HL-MP18</strain>
        <plasmid evidence="1">unnamed2</plasmid>
    </source>
</reference>
<keyword evidence="2" id="KW-1185">Reference proteome</keyword>
<evidence type="ECO:0000313" key="2">
    <source>
        <dbReference type="Proteomes" id="UP001064087"/>
    </source>
</evidence>
<protein>
    <submittedName>
        <fullName evidence="1">Uncharacterized protein</fullName>
    </submittedName>
</protein>
<dbReference type="EMBL" id="CP106737">
    <property type="protein sequence ID" value="UXX81415.1"/>
    <property type="molecule type" value="Genomic_DNA"/>
</dbReference>
<dbReference type="SUPFAM" id="SSF53756">
    <property type="entry name" value="UDP-Glycosyltransferase/glycogen phosphorylase"/>
    <property type="match status" value="1"/>
</dbReference>
<sequence>MISPTPSTARGYPQSGSLDVLFVSYGGGHIQAILPVAQALHDAGKNICIFALTTAAAVVEKSGLPYFTYADLPQAREQAVIATGQRLAAQMPANNVLPAAETQAYLGINYLDMVARLGPEETDQAWENGGRQHFFPLPTMIRVLENLAPRLIMATNSPRSEQAAIDAAGTVGIPALCLVDMFALQEVAWLKKPGFGRQLFVFDESVRQMLINHGRPAEDIVVTGNPAFDSLYDPATIAAGQRLRDDRGWGQDGRISLLYASSPEPEKHPFTGEPANPALPRDLEYHLRELIDADPQYELIIRRHPSEDQAIATGERVYASPRSDDINALVHAADVVIVIGSTVGLQGYLAGTPVLSVECSVFSKDAPFGDFGMSTAVEDFDAIAVALKEIRTGRRDVEGQRPRTAVSRILAEVEHYLH</sequence>